<sequence length="91" mass="10711">MNENDLNNISRTNWEALEAMSDEDIDYSNIPPLTDEFFEKATLRVPATQARNLIQLDSDVMAWFQAQDVEYKTLINSVLRQHINNIRERLR</sequence>
<gene>
    <name evidence="1" type="ORF">FNW02_04985</name>
</gene>
<accession>A0AA40SUI4</accession>
<dbReference type="EMBL" id="VJXY01000003">
    <property type="protein sequence ID" value="MBD6615220.1"/>
    <property type="molecule type" value="Genomic_DNA"/>
</dbReference>
<organism evidence="1 2">
    <name type="scientific">Komarekiella delphini-convector SJRDD-AB1</name>
    <dbReference type="NCBI Taxonomy" id="2593771"/>
    <lineage>
        <taxon>Bacteria</taxon>
        <taxon>Bacillati</taxon>
        <taxon>Cyanobacteriota</taxon>
        <taxon>Cyanophyceae</taxon>
        <taxon>Nostocales</taxon>
        <taxon>Nostocaceae</taxon>
        <taxon>Komarekiella</taxon>
        <taxon>Komarekiella delphini-convector</taxon>
    </lineage>
</organism>
<dbReference type="Pfam" id="PF14384">
    <property type="entry name" value="BrnA_antitoxin"/>
    <property type="match status" value="1"/>
</dbReference>
<comment type="caution">
    <text evidence="1">The sequence shown here is derived from an EMBL/GenBank/DDBJ whole genome shotgun (WGS) entry which is preliminary data.</text>
</comment>
<dbReference type="AlphaFoldDB" id="A0AA40SUI4"/>
<evidence type="ECO:0000313" key="1">
    <source>
        <dbReference type="EMBL" id="MBD6615220.1"/>
    </source>
</evidence>
<dbReference type="Proteomes" id="UP001165986">
    <property type="component" value="Unassembled WGS sequence"/>
</dbReference>
<evidence type="ECO:0000313" key="2">
    <source>
        <dbReference type="Proteomes" id="UP001165986"/>
    </source>
</evidence>
<keyword evidence="2" id="KW-1185">Reference proteome</keyword>
<protein>
    <submittedName>
        <fullName evidence="1">BrnA antitoxin family protein</fullName>
    </submittedName>
</protein>
<name>A0AA40SUI4_9NOST</name>
<dbReference type="RefSeq" id="WP_191756456.1">
    <property type="nucleotide sequence ID" value="NZ_VJXY01000003.1"/>
</dbReference>
<reference evidence="1" key="1">
    <citation type="submission" date="2019-07" db="EMBL/GenBank/DDBJ databases">
        <title>Toxilogical consequences of a new and cryptic species of cyanobacteria (Komarekiella delphini-convector) recovered from the epidermis of a bottlenose dolphin and 1500 ft. in the air.</title>
        <authorList>
            <person name="Brown A.O."/>
            <person name="Dvorak P."/>
            <person name="Villanueva C.D."/>
            <person name="Foss A.J."/>
            <person name="Garvey A.D."/>
            <person name="Gibson Q.A."/>
            <person name="Johansen J.R."/>
            <person name="Casamatta D.A."/>
        </authorList>
    </citation>
    <scope>NUCLEOTIDE SEQUENCE</scope>
    <source>
        <strain evidence="1">SJRDD-AB1</strain>
    </source>
</reference>
<proteinExistence type="predicted"/>
<dbReference type="InterPro" id="IPR025528">
    <property type="entry name" value="BrnA_antitoxin"/>
</dbReference>